<reference evidence="1" key="1">
    <citation type="submission" date="2023-07" db="EMBL/GenBank/DDBJ databases">
        <title>Black Yeasts Isolated from many extreme environments.</title>
        <authorList>
            <person name="Coleine C."/>
            <person name="Stajich J.E."/>
            <person name="Selbmann L."/>
        </authorList>
    </citation>
    <scope>NUCLEOTIDE SEQUENCE</scope>
    <source>
        <strain evidence="1">CCFEE 5714</strain>
    </source>
</reference>
<dbReference type="EMBL" id="JAUTXU010000017">
    <property type="protein sequence ID" value="KAK3721515.1"/>
    <property type="molecule type" value="Genomic_DNA"/>
</dbReference>
<dbReference type="Proteomes" id="UP001281147">
    <property type="component" value="Unassembled WGS sequence"/>
</dbReference>
<proteinExistence type="predicted"/>
<gene>
    <name evidence="1" type="ORF">LTR37_003071</name>
</gene>
<organism evidence="1 2">
    <name type="scientific">Vermiconidia calcicola</name>
    <dbReference type="NCBI Taxonomy" id="1690605"/>
    <lineage>
        <taxon>Eukaryota</taxon>
        <taxon>Fungi</taxon>
        <taxon>Dikarya</taxon>
        <taxon>Ascomycota</taxon>
        <taxon>Pezizomycotina</taxon>
        <taxon>Dothideomycetes</taxon>
        <taxon>Dothideomycetidae</taxon>
        <taxon>Mycosphaerellales</taxon>
        <taxon>Extremaceae</taxon>
        <taxon>Vermiconidia</taxon>
    </lineage>
</organism>
<protein>
    <submittedName>
        <fullName evidence="1">Uncharacterized protein</fullName>
    </submittedName>
</protein>
<evidence type="ECO:0000313" key="1">
    <source>
        <dbReference type="EMBL" id="KAK3721515.1"/>
    </source>
</evidence>
<sequence length="167" mass="19288">MSEKSYTDDVTVEDILSHRTGLPSHDLSYLGDWGAVKRRASEKYEREAVKGDGLRKKLCPDMSGRQTQEVPLSTYTGQYWNEGYHGMRVETKDDCLFIDASDRSMGFTLEFEHVCDQRKYIAHMSDYLEGGDQEHAAEFKFEGELVIEMGIKLEDGLDHMIWFKKMN</sequence>
<name>A0ACC3NRS8_9PEZI</name>
<comment type="caution">
    <text evidence="1">The sequence shown here is derived from an EMBL/GenBank/DDBJ whole genome shotgun (WGS) entry which is preliminary data.</text>
</comment>
<evidence type="ECO:0000313" key="2">
    <source>
        <dbReference type="Proteomes" id="UP001281147"/>
    </source>
</evidence>
<accession>A0ACC3NRS8</accession>
<keyword evidence="2" id="KW-1185">Reference proteome</keyword>